<gene>
    <name evidence="7" type="ORF">HMPREF0556_10579</name>
</gene>
<evidence type="ECO:0000313" key="8">
    <source>
        <dbReference type="Proteomes" id="UP000010119"/>
    </source>
</evidence>
<dbReference type="PANTHER" id="PTHR30185">
    <property type="entry name" value="CRYPTIC BETA-GLUCOSIDE BGL OPERON ANTITERMINATOR"/>
    <property type="match status" value="1"/>
</dbReference>
<dbReference type="Pfam" id="PF00874">
    <property type="entry name" value="PRD"/>
    <property type="match status" value="2"/>
</dbReference>
<keyword evidence="4" id="KW-0804">Transcription</keyword>
<dbReference type="eggNOG" id="COG3711">
    <property type="taxonomic scope" value="Bacteria"/>
</dbReference>
<dbReference type="InterPro" id="IPR011608">
    <property type="entry name" value="PRD"/>
</dbReference>
<dbReference type="SUPFAM" id="SSF55804">
    <property type="entry name" value="Phoshotransferase/anion transport protein"/>
    <property type="match status" value="1"/>
</dbReference>
<keyword evidence="8" id="KW-1185">Reference proteome</keyword>
<dbReference type="InterPro" id="IPR050661">
    <property type="entry name" value="BglG_antiterminators"/>
</dbReference>
<feature type="domain" description="PTS EIIA type-2" evidence="5">
    <location>
        <begin position="491"/>
        <end position="632"/>
    </location>
</feature>
<dbReference type="Gene3D" id="3.40.930.10">
    <property type="entry name" value="Mannitol-specific EII, Chain A"/>
    <property type="match status" value="1"/>
</dbReference>
<evidence type="ECO:0000256" key="1">
    <source>
        <dbReference type="ARBA" id="ARBA00022737"/>
    </source>
</evidence>
<dbReference type="PANTHER" id="PTHR30185:SF12">
    <property type="entry name" value="TRANSCRIPTIONAL REGULATOR MANR"/>
    <property type="match status" value="1"/>
</dbReference>
<dbReference type="Gene3D" id="1.10.10.10">
    <property type="entry name" value="Winged helix-like DNA-binding domain superfamily/Winged helix DNA-binding domain"/>
    <property type="match status" value="1"/>
</dbReference>
<organism evidence="7 8">
    <name type="scientific">Listeria grayi DSM 20601</name>
    <dbReference type="NCBI Taxonomy" id="525367"/>
    <lineage>
        <taxon>Bacteria</taxon>
        <taxon>Bacillati</taxon>
        <taxon>Bacillota</taxon>
        <taxon>Bacilli</taxon>
        <taxon>Bacillales</taxon>
        <taxon>Listeriaceae</taxon>
        <taxon>Listeria</taxon>
    </lineage>
</organism>
<protein>
    <submittedName>
        <fullName evidence="7">PRD domain protein</fullName>
    </submittedName>
</protein>
<proteinExistence type="predicted"/>
<evidence type="ECO:0000259" key="5">
    <source>
        <dbReference type="PROSITE" id="PS51094"/>
    </source>
</evidence>
<dbReference type="Proteomes" id="UP000010119">
    <property type="component" value="Unassembled WGS sequence"/>
</dbReference>
<dbReference type="Pfam" id="PF08279">
    <property type="entry name" value="HTH_11"/>
    <property type="match status" value="1"/>
</dbReference>
<keyword evidence="2" id="KW-0805">Transcription regulation</keyword>
<dbReference type="GO" id="GO:0006355">
    <property type="term" value="P:regulation of DNA-templated transcription"/>
    <property type="evidence" value="ECO:0007669"/>
    <property type="project" value="InterPro"/>
</dbReference>
<dbReference type="InterPro" id="IPR036388">
    <property type="entry name" value="WH-like_DNA-bd_sf"/>
</dbReference>
<dbReference type="Pfam" id="PF05043">
    <property type="entry name" value="Mga"/>
    <property type="match status" value="1"/>
</dbReference>
<feature type="domain" description="PRD" evidence="6">
    <location>
        <begin position="170"/>
        <end position="274"/>
    </location>
</feature>
<dbReference type="HOGENOM" id="CLU_013442_5_2_9"/>
<dbReference type="eggNOG" id="COG1762">
    <property type="taxonomic scope" value="Bacteria"/>
</dbReference>
<dbReference type="EMBL" id="ACCR02000003">
    <property type="protein sequence ID" value="EFI84026.1"/>
    <property type="molecule type" value="Genomic_DNA"/>
</dbReference>
<dbReference type="AlphaFoldDB" id="D7UWE2"/>
<dbReference type="Pfam" id="PF00359">
    <property type="entry name" value="PTS_EIIA_2"/>
    <property type="match status" value="1"/>
</dbReference>
<dbReference type="PROSITE" id="PS51372">
    <property type="entry name" value="PRD_2"/>
    <property type="match status" value="2"/>
</dbReference>
<evidence type="ECO:0000259" key="6">
    <source>
        <dbReference type="PROSITE" id="PS51372"/>
    </source>
</evidence>
<evidence type="ECO:0000256" key="2">
    <source>
        <dbReference type="ARBA" id="ARBA00023015"/>
    </source>
</evidence>
<reference evidence="7" key="1">
    <citation type="submission" date="2010-06" db="EMBL/GenBank/DDBJ databases">
        <authorList>
            <person name="Muzny D."/>
            <person name="Qin X."/>
            <person name="Buhay C."/>
            <person name="Dugan-Rocha S."/>
            <person name="Ding Y."/>
            <person name="Chen G."/>
            <person name="Hawes A."/>
            <person name="Holder M."/>
            <person name="Jhangiani S."/>
            <person name="Johnson A."/>
            <person name="Khan Z."/>
            <person name="Li Z."/>
            <person name="Liu W."/>
            <person name="Liu X."/>
            <person name="Perez L."/>
            <person name="Shen H."/>
            <person name="Wang Q."/>
            <person name="Watt J."/>
            <person name="Xi L."/>
            <person name="Xin Y."/>
            <person name="Zhou J."/>
            <person name="Deng J."/>
            <person name="Jiang H."/>
            <person name="Liu Y."/>
            <person name="Qu J."/>
            <person name="Song X.-Z."/>
            <person name="Zhang L."/>
            <person name="Villasana D."/>
            <person name="Johnson A."/>
            <person name="Liu J."/>
            <person name="Liyanage D."/>
            <person name="Lorensuhewa L."/>
            <person name="Robinson T."/>
            <person name="Song A."/>
            <person name="Song B.-B."/>
            <person name="Dinh H."/>
            <person name="Thornton R."/>
            <person name="Coyle M."/>
            <person name="Francisco L."/>
            <person name="Jackson L."/>
            <person name="Javaid M."/>
            <person name="Korchina V."/>
            <person name="Kovar C."/>
            <person name="Mata R."/>
            <person name="Mathew T."/>
            <person name="Ngo R."/>
            <person name="Nguyen L."/>
            <person name="Nguyen N."/>
            <person name="Okwuonu G."/>
            <person name="Ongeri F."/>
            <person name="Pham C."/>
            <person name="Simmons D."/>
            <person name="Wilczek-Boney K."/>
            <person name="Hale W."/>
            <person name="Jakkamsetti A."/>
            <person name="Pham P."/>
            <person name="Ruth R."/>
            <person name="San Lucas F."/>
            <person name="Warren J."/>
            <person name="Zhang J."/>
            <person name="Zhao Z."/>
            <person name="Zhou C."/>
            <person name="Zhu D."/>
            <person name="Lee S."/>
            <person name="Bess C."/>
            <person name="Blankenburg K."/>
            <person name="Forbes L."/>
            <person name="Fu Q."/>
            <person name="Gubbala S."/>
            <person name="Hirani K."/>
            <person name="Jayaseelan J.C."/>
            <person name="Lara F."/>
            <person name="Munidasa M."/>
            <person name="Palculict T."/>
            <person name="Patil S."/>
            <person name="Pu L.-L."/>
            <person name="Saada N."/>
            <person name="Tang L."/>
            <person name="Weissenberger G."/>
            <person name="Zhu Y."/>
            <person name="Hemphill L."/>
            <person name="Shang Y."/>
            <person name="Youmans B."/>
            <person name="Ayvaz T."/>
            <person name="Ross M."/>
            <person name="Santibanez J."/>
            <person name="Aqrawi P."/>
            <person name="Gross S."/>
            <person name="Joshi V."/>
            <person name="Fowler G."/>
            <person name="Nazareth L."/>
            <person name="Reid J."/>
            <person name="Worley K."/>
            <person name="Petrosino J."/>
            <person name="Highlander S."/>
            <person name="Gibbs R."/>
        </authorList>
    </citation>
    <scope>NUCLEOTIDE SEQUENCE [LARGE SCALE GENOMIC DNA]</scope>
    <source>
        <strain evidence="7">DSM 20601</strain>
    </source>
</reference>
<evidence type="ECO:0000256" key="3">
    <source>
        <dbReference type="ARBA" id="ARBA00023159"/>
    </source>
</evidence>
<dbReference type="SUPFAM" id="SSF63520">
    <property type="entry name" value="PTS-regulatory domain, PRD"/>
    <property type="match status" value="2"/>
</dbReference>
<dbReference type="InterPro" id="IPR002178">
    <property type="entry name" value="PTS_EIIA_type-2_dom"/>
</dbReference>
<sequence length="637" mass="73204">MNMLNEKQKDLLTFLEKHKDSWITSKELAAYCECTTRTIRNRVASINAELPGKITASTYGYRLNTEIKAIGEQPLRNDRKSRILLELLKKSADGIDIYELADNLFISESTLKADIQQMKKEFTAKNIQIIFEKDTVKLVGTERAKRRYMISLLYDESNLQEKLKASIQQMIGYISLAALQEMIRMVFAGHEIRINQYTLNNIVLHYAISIERIRQGHIIKKQTDNQDFQTKREYELAKEIADKLAEEYAIDFSEGELEQLALLFIGIQNETSANSKNKQLKEVVDEKIITALHDVLKQVKKTYLIELGDDQEFFNKLAIHVQSLYHRSKYDTFARNSSLLDLKTAYPLIYDISVYISSLIQEKLAIWFNEDEISFIALHIGSFLGTQKNSIEQASLLLVANDYHDLSENIVAKLENTFGEQIFIKTANEAAIKAQSYDMLLTTDHSIAERYERAIFIQPLLHQNDLRKIEKRIYQIKEQKQKVKMHQYIDQFIPAELYFNQVDLAAATPKAIRKQINQRLLHNGYVGEDFLQSVEKRESMSSTGFPSGIAIPHAIEISAVKSSVAVMTLQEPVMWEAYPVKLIAFVTISKDESKVFNDFFERFIEIVSDAVNTKQLSTSSSYAEFIGRLKGMVDADE</sequence>
<comment type="caution">
    <text evidence="7">The sequence shown here is derived from an EMBL/GenBank/DDBJ whole genome shotgun (WGS) entry which is preliminary data.</text>
</comment>
<dbReference type="InterPro" id="IPR036634">
    <property type="entry name" value="PRD_sf"/>
</dbReference>
<dbReference type="PROSITE" id="PS51094">
    <property type="entry name" value="PTS_EIIA_TYPE_2"/>
    <property type="match status" value="1"/>
</dbReference>
<evidence type="ECO:0000256" key="4">
    <source>
        <dbReference type="ARBA" id="ARBA00023163"/>
    </source>
</evidence>
<dbReference type="Gene3D" id="1.10.1790.10">
    <property type="entry name" value="PRD domain"/>
    <property type="match status" value="2"/>
</dbReference>
<feature type="domain" description="PRD" evidence="6">
    <location>
        <begin position="283"/>
        <end position="390"/>
    </location>
</feature>
<keyword evidence="1" id="KW-0677">Repeat</keyword>
<evidence type="ECO:0000313" key="7">
    <source>
        <dbReference type="EMBL" id="EFI84026.1"/>
    </source>
</evidence>
<dbReference type="InterPro" id="IPR007737">
    <property type="entry name" value="Mga_HTH"/>
</dbReference>
<keyword evidence="3" id="KW-0010">Activator</keyword>
<dbReference type="InterPro" id="IPR013196">
    <property type="entry name" value="HTH_11"/>
</dbReference>
<name>D7UWE2_LISGR</name>
<accession>D7UWE2</accession>
<dbReference type="STRING" id="525367.HMPREF0556_10579"/>
<dbReference type="InterPro" id="IPR016152">
    <property type="entry name" value="PTrfase/Anion_transptr"/>
</dbReference>